<comment type="caution">
    <text evidence="2">The sequence shown here is derived from an EMBL/GenBank/DDBJ whole genome shotgun (WGS) entry which is preliminary data.</text>
</comment>
<dbReference type="PANTHER" id="PTHR44167">
    <property type="entry name" value="OVARIAN-SPECIFIC SERINE/THREONINE-PROTEIN KINASE LOK-RELATED"/>
    <property type="match status" value="1"/>
</dbReference>
<name>A0A2P6N3F5_9EUKA</name>
<evidence type="ECO:0000313" key="3">
    <source>
        <dbReference type="Proteomes" id="UP000241769"/>
    </source>
</evidence>
<dbReference type="InParanoid" id="A0A2P6N3F5"/>
<keyword evidence="3" id="KW-1185">Reference proteome</keyword>
<sequence>MPYTANHPNRAALLSLVQQHRQNGYNSAFRGKASTRILSDTTVEDDEIDSWYADARAANAQPPPNNVDELWIDLRDAIILPAPAPSAGFSSHSGDLEGSIWLCVDDSVQRKATWITPINSIIPIHHGNDLESLPTISSLQGLIGYLQSSPAPIPLNLQDWDDVTDLLQDNNVRNRFFIHASPSGVHSHQAFNDLWRMSITARPCSGTEDSWHARWDGPISTVCMYFGYTWNRNTCNSTSTGRNRDSSRPDYVIYYRDQALARGEEKPSSNFSSCNPQDELVEKLNWNYHGLPYLYGWSAVGDNIHVYAITHSKGKNHRHSLFNLDIAHAADRLKLANIVRNMLRSLQALVDTISNPKETLLLTLERPDFREVIIDTINNRVVKKWKEHSSFDEQKAKELSQKSIPFTDQRYRQRTALVQWEWVQKTAGNYLCTMTAPIGEPISLPLSDAELKKALICILTALSELHKYKVVHRDIRWPNVIYHQSTQSYLLIDFEDAFYCPPSKVSTKSKKLKKPKETSPMMPLRPLGQSGGSHAPEVNTMPCQPGVDIWAVGRLIALNGTPVPFQHICIHASNIDITQRPTAQDLLTQLQEIQIS</sequence>
<protein>
    <submittedName>
        <fullName evidence="2">Crinkler (CRN) family protein</fullName>
    </submittedName>
</protein>
<dbReference type="Gene3D" id="1.10.510.10">
    <property type="entry name" value="Transferase(Phosphotransferase) domain 1"/>
    <property type="match status" value="1"/>
</dbReference>
<dbReference type="AlphaFoldDB" id="A0A2P6N3F5"/>
<dbReference type="SUPFAM" id="SSF56112">
    <property type="entry name" value="Protein kinase-like (PK-like)"/>
    <property type="match status" value="1"/>
</dbReference>
<dbReference type="PANTHER" id="PTHR44167:SF24">
    <property type="entry name" value="SERINE_THREONINE-PROTEIN KINASE CHK2"/>
    <property type="match status" value="1"/>
</dbReference>
<feature type="domain" description="Protein kinase" evidence="1">
    <location>
        <begin position="324"/>
        <end position="596"/>
    </location>
</feature>
<dbReference type="OrthoDB" id="2379186at2759"/>
<organism evidence="2 3">
    <name type="scientific">Planoprotostelium fungivorum</name>
    <dbReference type="NCBI Taxonomy" id="1890364"/>
    <lineage>
        <taxon>Eukaryota</taxon>
        <taxon>Amoebozoa</taxon>
        <taxon>Evosea</taxon>
        <taxon>Variosea</taxon>
        <taxon>Cavosteliida</taxon>
        <taxon>Cavosteliaceae</taxon>
        <taxon>Planoprotostelium</taxon>
    </lineage>
</organism>
<dbReference type="Pfam" id="PF00069">
    <property type="entry name" value="Pkinase"/>
    <property type="match status" value="1"/>
</dbReference>
<evidence type="ECO:0000313" key="2">
    <source>
        <dbReference type="EMBL" id="PRP78499.1"/>
    </source>
</evidence>
<accession>A0A2P6N3F5</accession>
<dbReference type="EMBL" id="MDYQ01000220">
    <property type="protein sequence ID" value="PRP78499.1"/>
    <property type="molecule type" value="Genomic_DNA"/>
</dbReference>
<dbReference type="GO" id="GO:0004674">
    <property type="term" value="F:protein serine/threonine kinase activity"/>
    <property type="evidence" value="ECO:0007669"/>
    <property type="project" value="TreeGrafter"/>
</dbReference>
<dbReference type="InterPro" id="IPR000719">
    <property type="entry name" value="Prot_kinase_dom"/>
</dbReference>
<dbReference type="InterPro" id="IPR011009">
    <property type="entry name" value="Kinase-like_dom_sf"/>
</dbReference>
<dbReference type="PROSITE" id="PS50011">
    <property type="entry name" value="PROTEIN_KINASE_DOM"/>
    <property type="match status" value="1"/>
</dbReference>
<dbReference type="GO" id="GO:0005524">
    <property type="term" value="F:ATP binding"/>
    <property type="evidence" value="ECO:0007669"/>
    <property type="project" value="InterPro"/>
</dbReference>
<dbReference type="Proteomes" id="UP000241769">
    <property type="component" value="Unassembled WGS sequence"/>
</dbReference>
<dbReference type="GO" id="GO:0005634">
    <property type="term" value="C:nucleus"/>
    <property type="evidence" value="ECO:0007669"/>
    <property type="project" value="TreeGrafter"/>
</dbReference>
<reference evidence="2 3" key="1">
    <citation type="journal article" date="2018" name="Genome Biol. Evol.">
        <title>Multiple Roots of Fruiting Body Formation in Amoebozoa.</title>
        <authorList>
            <person name="Hillmann F."/>
            <person name="Forbes G."/>
            <person name="Novohradska S."/>
            <person name="Ferling I."/>
            <person name="Riege K."/>
            <person name="Groth M."/>
            <person name="Westermann M."/>
            <person name="Marz M."/>
            <person name="Spaller T."/>
            <person name="Winckler T."/>
            <person name="Schaap P."/>
            <person name="Glockner G."/>
        </authorList>
    </citation>
    <scope>NUCLEOTIDE SEQUENCE [LARGE SCALE GENOMIC DNA]</scope>
    <source>
        <strain evidence="2 3">Jena</strain>
    </source>
</reference>
<proteinExistence type="predicted"/>
<evidence type="ECO:0000259" key="1">
    <source>
        <dbReference type="PROSITE" id="PS50011"/>
    </source>
</evidence>
<dbReference type="GO" id="GO:0044773">
    <property type="term" value="P:mitotic DNA damage checkpoint signaling"/>
    <property type="evidence" value="ECO:0007669"/>
    <property type="project" value="TreeGrafter"/>
</dbReference>
<gene>
    <name evidence="2" type="ORF">PROFUN_13574</name>
</gene>